<sequence>MAPQEVEALWETVQRQSFDDNKLAIIREALRETSIPADDARRFVATMAFDRNRIELAKYMYARVADRQNFYRVYEALQYQSSIREVQQYIDSYRP</sequence>
<name>A0ABQ1WPZ8_9BACT</name>
<evidence type="ECO:0000313" key="3">
    <source>
        <dbReference type="Proteomes" id="UP000601361"/>
    </source>
</evidence>
<accession>A0ABQ1WPZ8</accession>
<comment type="caution">
    <text evidence="2">The sequence shown here is derived from an EMBL/GenBank/DDBJ whole genome shotgun (WGS) entry which is preliminary data.</text>
</comment>
<organism evidence="2 3">
    <name type="scientific">Hymenobacter glacieicola</name>
    <dbReference type="NCBI Taxonomy" id="1562124"/>
    <lineage>
        <taxon>Bacteria</taxon>
        <taxon>Pseudomonadati</taxon>
        <taxon>Bacteroidota</taxon>
        <taxon>Cytophagia</taxon>
        <taxon>Cytophagales</taxon>
        <taxon>Hymenobacteraceae</taxon>
        <taxon>Hymenobacter</taxon>
    </lineage>
</organism>
<keyword evidence="3" id="KW-1185">Reference proteome</keyword>
<dbReference type="Pfam" id="PF14771">
    <property type="entry name" value="DUF4476"/>
    <property type="match status" value="1"/>
</dbReference>
<evidence type="ECO:0000313" key="2">
    <source>
        <dbReference type="EMBL" id="GGG40662.1"/>
    </source>
</evidence>
<gene>
    <name evidence="2" type="ORF">GCM10011378_16130</name>
</gene>
<dbReference type="InterPro" id="IPR028011">
    <property type="entry name" value="DUF4476"/>
</dbReference>
<dbReference type="Proteomes" id="UP000601361">
    <property type="component" value="Unassembled WGS sequence"/>
</dbReference>
<reference evidence="3" key="1">
    <citation type="journal article" date="2019" name="Int. J. Syst. Evol. Microbiol.">
        <title>The Global Catalogue of Microorganisms (GCM) 10K type strain sequencing project: providing services to taxonomists for standard genome sequencing and annotation.</title>
        <authorList>
            <consortium name="The Broad Institute Genomics Platform"/>
            <consortium name="The Broad Institute Genome Sequencing Center for Infectious Disease"/>
            <person name="Wu L."/>
            <person name="Ma J."/>
        </authorList>
    </citation>
    <scope>NUCLEOTIDE SEQUENCE [LARGE SCALE GENOMIC DNA]</scope>
    <source>
        <strain evidence="3">CGMCC 1.12990</strain>
    </source>
</reference>
<feature type="domain" description="DUF4476" evidence="1">
    <location>
        <begin position="1"/>
        <end position="90"/>
    </location>
</feature>
<proteinExistence type="predicted"/>
<evidence type="ECO:0000259" key="1">
    <source>
        <dbReference type="Pfam" id="PF14771"/>
    </source>
</evidence>
<protein>
    <recommendedName>
        <fullName evidence="1">DUF4476 domain-containing protein</fullName>
    </recommendedName>
</protein>
<dbReference type="EMBL" id="BMGS01000003">
    <property type="protein sequence ID" value="GGG40662.1"/>
    <property type="molecule type" value="Genomic_DNA"/>
</dbReference>